<keyword evidence="1" id="KW-0547">Nucleotide-binding</keyword>
<dbReference type="InterPro" id="IPR029000">
    <property type="entry name" value="Cyclophilin-like_dom_sf"/>
</dbReference>
<dbReference type="GO" id="GO:0016787">
    <property type="term" value="F:hydrolase activity"/>
    <property type="evidence" value="ECO:0007669"/>
    <property type="project" value="UniProtKB-KW"/>
</dbReference>
<keyword evidence="3" id="KW-0067">ATP-binding</keyword>
<dbReference type="SMART" id="SM00797">
    <property type="entry name" value="AHS2"/>
    <property type="match status" value="1"/>
</dbReference>
<dbReference type="Proteomes" id="UP000199696">
    <property type="component" value="Unassembled WGS sequence"/>
</dbReference>
<dbReference type="Gene3D" id="2.40.100.10">
    <property type="entry name" value="Cyclophilin-like"/>
    <property type="match status" value="1"/>
</dbReference>
<dbReference type="AlphaFoldDB" id="A0A1C6UWX7"/>
<evidence type="ECO:0000259" key="4">
    <source>
        <dbReference type="SMART" id="SM00797"/>
    </source>
</evidence>
<evidence type="ECO:0000313" key="5">
    <source>
        <dbReference type="EMBL" id="SCL58309.1"/>
    </source>
</evidence>
<proteinExistence type="predicted"/>
<dbReference type="PANTHER" id="PTHR43309:SF3">
    <property type="entry name" value="5-OXOPROLINASE SUBUNIT C"/>
    <property type="match status" value="1"/>
</dbReference>
<dbReference type="GO" id="GO:0005524">
    <property type="term" value="F:ATP binding"/>
    <property type="evidence" value="ECO:0007669"/>
    <property type="project" value="UniProtKB-KW"/>
</dbReference>
<sequence>MIRVLTTGPLATTQDLGRWGWGHLGVPRSGPADAPSHHLANRLVGNAVDAATMEVLRGGLTVEFLEPALFAIAGAPVGVRLDGVPVAFGASVWARAGAVLSLAVPPFGLWSYLAVRGGLDVEPQLGSRSVDTLSGIGPPPLTPGQVVPIGGLVAGPPAAADALIGLCDRRDVELRVSPGPRHEWFTRQAQELLVSTAWTLSADTNRIAARLTGPELVLVEPRQLPTEGLQIGSIQVPPSGQPIVHLANHPPTGGYPVIAVVDESDLPVLAQSLPGTVVRFVRRAPGRA</sequence>
<dbReference type="InterPro" id="IPR052708">
    <property type="entry name" value="PxpC"/>
</dbReference>
<name>A0A1C6UWX7_9ACTN</name>
<dbReference type="PANTHER" id="PTHR43309">
    <property type="entry name" value="5-OXOPROLINASE SUBUNIT C"/>
    <property type="match status" value="1"/>
</dbReference>
<organism evidence="5 6">
    <name type="scientific">Micromonospora eburnea</name>
    <dbReference type="NCBI Taxonomy" id="227316"/>
    <lineage>
        <taxon>Bacteria</taxon>
        <taxon>Bacillati</taxon>
        <taxon>Actinomycetota</taxon>
        <taxon>Actinomycetes</taxon>
        <taxon>Micromonosporales</taxon>
        <taxon>Micromonosporaceae</taxon>
        <taxon>Micromonospora</taxon>
    </lineage>
</organism>
<dbReference type="EMBL" id="FMHY01000002">
    <property type="protein sequence ID" value="SCL58309.1"/>
    <property type="molecule type" value="Genomic_DNA"/>
</dbReference>
<dbReference type="OrthoDB" id="9768696at2"/>
<dbReference type="InterPro" id="IPR003778">
    <property type="entry name" value="CT_A_B"/>
</dbReference>
<gene>
    <name evidence="5" type="ORF">GA0070604_3803</name>
</gene>
<protein>
    <submittedName>
        <fullName evidence="5">Biotin-dependent carboxylase uncharacterized domain-containing protein</fullName>
    </submittedName>
</protein>
<keyword evidence="2" id="KW-0378">Hydrolase</keyword>
<evidence type="ECO:0000313" key="6">
    <source>
        <dbReference type="Proteomes" id="UP000199696"/>
    </source>
</evidence>
<dbReference type="Pfam" id="PF02626">
    <property type="entry name" value="CT_A_B"/>
    <property type="match status" value="1"/>
</dbReference>
<dbReference type="RefSeq" id="WP_091119893.1">
    <property type="nucleotide sequence ID" value="NZ_FMHY01000002.1"/>
</dbReference>
<evidence type="ECO:0000256" key="1">
    <source>
        <dbReference type="ARBA" id="ARBA00022741"/>
    </source>
</evidence>
<evidence type="ECO:0000256" key="2">
    <source>
        <dbReference type="ARBA" id="ARBA00022801"/>
    </source>
</evidence>
<accession>A0A1C6UWX7</accession>
<dbReference type="STRING" id="227316.GA0070604_3803"/>
<evidence type="ECO:0000256" key="3">
    <source>
        <dbReference type="ARBA" id="ARBA00022840"/>
    </source>
</evidence>
<dbReference type="SUPFAM" id="SSF50891">
    <property type="entry name" value="Cyclophilin-like"/>
    <property type="match status" value="1"/>
</dbReference>
<dbReference type="NCBIfam" id="TIGR00724">
    <property type="entry name" value="urea_amlyse_rel"/>
    <property type="match status" value="1"/>
</dbReference>
<feature type="domain" description="Carboxyltransferase" evidence="4">
    <location>
        <begin position="23"/>
        <end position="288"/>
    </location>
</feature>
<reference evidence="6" key="1">
    <citation type="submission" date="2016-06" db="EMBL/GenBank/DDBJ databases">
        <authorList>
            <person name="Varghese N."/>
            <person name="Submissions Spin"/>
        </authorList>
    </citation>
    <scope>NUCLEOTIDE SEQUENCE [LARGE SCALE GENOMIC DNA]</scope>
    <source>
        <strain evidence="6">DSM 44814</strain>
    </source>
</reference>
<keyword evidence="6" id="KW-1185">Reference proteome</keyword>